<dbReference type="InterPro" id="IPR019979">
    <property type="entry name" value="Ribosomal_uS17_CS"/>
</dbReference>
<dbReference type="AlphaFoldDB" id="A0A7J4GRN5"/>
<feature type="compositionally biased region" description="Basic and acidic residues" evidence="6">
    <location>
        <begin position="1"/>
        <end position="15"/>
    </location>
</feature>
<dbReference type="Gene3D" id="2.40.50.1000">
    <property type="match status" value="1"/>
</dbReference>
<gene>
    <name evidence="7" type="ORF">EYQ70_02610</name>
</gene>
<name>A0A7J4GRN5_9ARCH</name>
<dbReference type="CDD" id="cd00364">
    <property type="entry name" value="Ribosomal_uS17"/>
    <property type="match status" value="1"/>
</dbReference>
<dbReference type="SUPFAM" id="SSF50249">
    <property type="entry name" value="Nucleic acid-binding proteins"/>
    <property type="match status" value="1"/>
</dbReference>
<evidence type="ECO:0000313" key="8">
    <source>
        <dbReference type="Proteomes" id="UP000585802"/>
    </source>
</evidence>
<organism evidence="7 8">
    <name type="scientific">Marine Group III euryarchaeote</name>
    <dbReference type="NCBI Taxonomy" id="2173149"/>
    <lineage>
        <taxon>Archaea</taxon>
        <taxon>Methanobacteriati</taxon>
        <taxon>Thermoplasmatota</taxon>
        <taxon>Thermoplasmata</taxon>
        <taxon>Candidatus Thermoprofundales</taxon>
    </lineage>
</organism>
<dbReference type="GO" id="GO:0003735">
    <property type="term" value="F:structural constituent of ribosome"/>
    <property type="evidence" value="ECO:0007669"/>
    <property type="project" value="UniProtKB-UniRule"/>
</dbReference>
<keyword evidence="3 5" id="KW-0687">Ribonucleoprotein</keyword>
<dbReference type="InterPro" id="IPR000266">
    <property type="entry name" value="Ribosomal_uS17"/>
</dbReference>
<comment type="caution">
    <text evidence="7">The sequence shown here is derived from an EMBL/GenBank/DDBJ whole genome shotgun (WGS) entry which is preliminary data.</text>
</comment>
<keyword evidence="2 5" id="KW-0689">Ribosomal protein</keyword>
<evidence type="ECO:0000256" key="1">
    <source>
        <dbReference type="ARBA" id="ARBA00010254"/>
    </source>
</evidence>
<evidence type="ECO:0000256" key="3">
    <source>
        <dbReference type="ARBA" id="ARBA00023274"/>
    </source>
</evidence>
<accession>A0A7J4GRN5</accession>
<sequence length="113" mass="12554">MSKDSPRDIGIDVDKPANPWDGDPNDPFFGSLSVRGQILRGKVLKAKAQKTVVVQIDKMKYDTKYERYARSSSKINAHSPASVGAEEGDLVTLMECRPLSKTKSFVVIERRDA</sequence>
<reference evidence="8" key="1">
    <citation type="journal article" date="2019" name="bioRxiv">
        <title>Genome diversification in globally distributed novel marine Proteobacteria is linked to environmental adaptation.</title>
        <authorList>
            <person name="Zhou Z."/>
            <person name="Tran P.Q."/>
            <person name="Kieft K."/>
            <person name="Anantharaman K."/>
        </authorList>
    </citation>
    <scope>NUCLEOTIDE SEQUENCE [LARGE SCALE GENOMIC DNA]</scope>
</reference>
<evidence type="ECO:0000256" key="5">
    <source>
        <dbReference type="RuleBase" id="RU003872"/>
    </source>
</evidence>
<dbReference type="NCBIfam" id="NF006345">
    <property type="entry name" value="PRK08572.1"/>
    <property type="match status" value="1"/>
</dbReference>
<dbReference type="Proteomes" id="UP000585802">
    <property type="component" value="Unassembled WGS sequence"/>
</dbReference>
<evidence type="ECO:0000256" key="4">
    <source>
        <dbReference type="NCBIfam" id="TIGR03630"/>
    </source>
</evidence>
<dbReference type="EMBL" id="DUCX01000039">
    <property type="protein sequence ID" value="HIF37286.1"/>
    <property type="molecule type" value="Genomic_DNA"/>
</dbReference>
<comment type="similarity">
    <text evidence="1 5">Belongs to the universal ribosomal protein uS17 family.</text>
</comment>
<evidence type="ECO:0000256" key="6">
    <source>
        <dbReference type="SAM" id="MobiDB-lite"/>
    </source>
</evidence>
<evidence type="ECO:0000256" key="2">
    <source>
        <dbReference type="ARBA" id="ARBA00022980"/>
    </source>
</evidence>
<dbReference type="PRINTS" id="PR00973">
    <property type="entry name" value="RIBOSOMALS17"/>
</dbReference>
<protein>
    <recommendedName>
        <fullName evidence="4">30S ribosomal protein S17</fullName>
    </recommendedName>
</protein>
<feature type="region of interest" description="Disordered" evidence="6">
    <location>
        <begin position="1"/>
        <end position="24"/>
    </location>
</feature>
<dbReference type="PANTHER" id="PTHR10744">
    <property type="entry name" value="40S RIBOSOMAL PROTEIN S11 FAMILY MEMBER"/>
    <property type="match status" value="1"/>
</dbReference>
<dbReference type="Pfam" id="PF00366">
    <property type="entry name" value="Ribosomal_S17"/>
    <property type="match status" value="1"/>
</dbReference>
<dbReference type="GO" id="GO:0022627">
    <property type="term" value="C:cytosolic small ribosomal subunit"/>
    <property type="evidence" value="ECO:0007669"/>
    <property type="project" value="UniProtKB-UniRule"/>
</dbReference>
<proteinExistence type="inferred from homology"/>
<dbReference type="GO" id="GO:0006412">
    <property type="term" value="P:translation"/>
    <property type="evidence" value="ECO:0007669"/>
    <property type="project" value="UniProtKB-UniRule"/>
</dbReference>
<dbReference type="PROSITE" id="PS00056">
    <property type="entry name" value="RIBOSOMAL_S17"/>
    <property type="match status" value="1"/>
</dbReference>
<dbReference type="NCBIfam" id="TIGR03630">
    <property type="entry name" value="uS17_arch"/>
    <property type="match status" value="1"/>
</dbReference>
<dbReference type="InterPro" id="IPR028333">
    <property type="entry name" value="Ribosomal_uS17_arc/euk"/>
</dbReference>
<dbReference type="PANTHER" id="PTHR10744:SF9">
    <property type="entry name" value="40S RIBOSOMAL PROTEIN S11-RELATED"/>
    <property type="match status" value="1"/>
</dbReference>
<evidence type="ECO:0000313" key="7">
    <source>
        <dbReference type="EMBL" id="HIF37286.1"/>
    </source>
</evidence>
<dbReference type="InterPro" id="IPR012340">
    <property type="entry name" value="NA-bd_OB-fold"/>
</dbReference>